<dbReference type="EMBL" id="BMGB01000002">
    <property type="protein sequence ID" value="GGB14574.1"/>
    <property type="molecule type" value="Genomic_DNA"/>
</dbReference>
<feature type="domain" description="HTH lacI-type" evidence="4">
    <location>
        <begin position="2"/>
        <end position="56"/>
    </location>
</feature>
<dbReference type="GO" id="GO:0003700">
    <property type="term" value="F:DNA-binding transcription factor activity"/>
    <property type="evidence" value="ECO:0007669"/>
    <property type="project" value="TreeGrafter"/>
</dbReference>
<dbReference type="Pfam" id="PF00356">
    <property type="entry name" value="LacI"/>
    <property type="match status" value="1"/>
</dbReference>
<dbReference type="CDD" id="cd01392">
    <property type="entry name" value="HTH_LacI"/>
    <property type="match status" value="1"/>
</dbReference>
<reference evidence="5" key="1">
    <citation type="journal article" date="2014" name="Int. J. Syst. Evol. Microbiol.">
        <title>Complete genome sequence of Corynebacterium casei LMG S-19264T (=DSM 44701T), isolated from a smear-ripened cheese.</title>
        <authorList>
            <consortium name="US DOE Joint Genome Institute (JGI-PGF)"/>
            <person name="Walter F."/>
            <person name="Albersmeier A."/>
            <person name="Kalinowski J."/>
            <person name="Ruckert C."/>
        </authorList>
    </citation>
    <scope>NUCLEOTIDE SEQUENCE</scope>
    <source>
        <strain evidence="5">CGMCC 1.12813</strain>
    </source>
</reference>
<dbReference type="PANTHER" id="PTHR30146:SF153">
    <property type="entry name" value="LACTOSE OPERON REPRESSOR"/>
    <property type="match status" value="1"/>
</dbReference>
<evidence type="ECO:0000313" key="5">
    <source>
        <dbReference type="EMBL" id="GGB14574.1"/>
    </source>
</evidence>
<dbReference type="AlphaFoldDB" id="A0A916WMH0"/>
<organism evidence="5 6">
    <name type="scientific">Conyzicola nivalis</name>
    <dbReference type="NCBI Taxonomy" id="1477021"/>
    <lineage>
        <taxon>Bacteria</taxon>
        <taxon>Bacillati</taxon>
        <taxon>Actinomycetota</taxon>
        <taxon>Actinomycetes</taxon>
        <taxon>Micrococcales</taxon>
        <taxon>Microbacteriaceae</taxon>
        <taxon>Conyzicola</taxon>
    </lineage>
</organism>
<evidence type="ECO:0000259" key="4">
    <source>
        <dbReference type="PROSITE" id="PS50932"/>
    </source>
</evidence>
<evidence type="ECO:0000256" key="2">
    <source>
        <dbReference type="ARBA" id="ARBA00023125"/>
    </source>
</evidence>
<comment type="caution">
    <text evidence="5">The sequence shown here is derived from an EMBL/GenBank/DDBJ whole genome shotgun (WGS) entry which is preliminary data.</text>
</comment>
<sequence length="337" mass="35998">MANIHDVARAAGVSISTVSYAISGKRSIAATTRRRVEEAVLALDYRPNAGARMLKGTRTNLLALSAPLHAGSHGPAHMAFVLAVINAARTFDYDVVLLTQDDATSGLRRVASSALVDGIILLDVSQDDERIELVRTLNVPTALVGVPRVTDELVCVDLDFERAAELSVQTLAAQGHTQIGLVGQDPLIYERGSNFPHRFRAAFEAEALRLGIDAAFVPSRENTASVRAAVDELAAELPAMTGLILHCNEPVQSMVLEVLDQRGIRIPADMSVISACSSFDTVHLNPPLDVIPLPASDTCGRAVALLMEQLSTGVEPRVELLPPTLVEHGSTAARQRV</sequence>
<evidence type="ECO:0000256" key="1">
    <source>
        <dbReference type="ARBA" id="ARBA00023015"/>
    </source>
</evidence>
<dbReference type="RefSeq" id="WP_188511697.1">
    <property type="nucleotide sequence ID" value="NZ_BMGB01000002.1"/>
</dbReference>
<dbReference type="Gene3D" id="3.40.50.2300">
    <property type="match status" value="2"/>
</dbReference>
<dbReference type="InterPro" id="IPR010982">
    <property type="entry name" value="Lambda_DNA-bd_dom_sf"/>
</dbReference>
<dbReference type="Gene3D" id="1.10.260.40">
    <property type="entry name" value="lambda repressor-like DNA-binding domains"/>
    <property type="match status" value="1"/>
</dbReference>
<keyword evidence="2" id="KW-0238">DNA-binding</keyword>
<protein>
    <submittedName>
        <fullName evidence="5">LacI family transcriptional regulator</fullName>
    </submittedName>
</protein>
<dbReference type="InterPro" id="IPR000843">
    <property type="entry name" value="HTH_LacI"/>
</dbReference>
<dbReference type="PANTHER" id="PTHR30146">
    <property type="entry name" value="LACI-RELATED TRANSCRIPTIONAL REPRESSOR"/>
    <property type="match status" value="1"/>
</dbReference>
<keyword evidence="6" id="KW-1185">Reference proteome</keyword>
<evidence type="ECO:0000256" key="3">
    <source>
        <dbReference type="ARBA" id="ARBA00023163"/>
    </source>
</evidence>
<dbReference type="InterPro" id="IPR046335">
    <property type="entry name" value="LacI/GalR-like_sensor"/>
</dbReference>
<dbReference type="SMART" id="SM00354">
    <property type="entry name" value="HTH_LACI"/>
    <property type="match status" value="1"/>
</dbReference>
<dbReference type="PROSITE" id="PS50932">
    <property type="entry name" value="HTH_LACI_2"/>
    <property type="match status" value="1"/>
</dbReference>
<dbReference type="SUPFAM" id="SSF53822">
    <property type="entry name" value="Periplasmic binding protein-like I"/>
    <property type="match status" value="1"/>
</dbReference>
<dbReference type="SUPFAM" id="SSF47413">
    <property type="entry name" value="lambda repressor-like DNA-binding domains"/>
    <property type="match status" value="1"/>
</dbReference>
<dbReference type="InterPro" id="IPR028082">
    <property type="entry name" value="Peripla_BP_I"/>
</dbReference>
<gene>
    <name evidence="5" type="primary">lacI</name>
    <name evidence="5" type="ORF">GCM10010979_31430</name>
</gene>
<reference evidence="5" key="2">
    <citation type="submission" date="2020-09" db="EMBL/GenBank/DDBJ databases">
        <authorList>
            <person name="Sun Q."/>
            <person name="Zhou Y."/>
        </authorList>
    </citation>
    <scope>NUCLEOTIDE SEQUENCE</scope>
    <source>
        <strain evidence="5">CGMCC 1.12813</strain>
    </source>
</reference>
<dbReference type="Proteomes" id="UP000606922">
    <property type="component" value="Unassembled WGS sequence"/>
</dbReference>
<keyword evidence="1" id="KW-0805">Transcription regulation</keyword>
<accession>A0A916WMH0</accession>
<name>A0A916WMH0_9MICO</name>
<dbReference type="GO" id="GO:0000976">
    <property type="term" value="F:transcription cis-regulatory region binding"/>
    <property type="evidence" value="ECO:0007669"/>
    <property type="project" value="TreeGrafter"/>
</dbReference>
<proteinExistence type="predicted"/>
<dbReference type="Pfam" id="PF13377">
    <property type="entry name" value="Peripla_BP_3"/>
    <property type="match status" value="1"/>
</dbReference>
<dbReference type="PROSITE" id="PS00356">
    <property type="entry name" value="HTH_LACI_1"/>
    <property type="match status" value="1"/>
</dbReference>
<evidence type="ECO:0000313" key="6">
    <source>
        <dbReference type="Proteomes" id="UP000606922"/>
    </source>
</evidence>
<keyword evidence="3" id="KW-0804">Transcription</keyword>